<name>A0ABZ2PL90_9NOCA</name>
<comment type="similarity">
    <text evidence="1">Belongs to the CdaR family.</text>
</comment>
<evidence type="ECO:0000256" key="1">
    <source>
        <dbReference type="ARBA" id="ARBA00006754"/>
    </source>
</evidence>
<evidence type="ECO:0000259" key="4">
    <source>
        <dbReference type="Pfam" id="PF17853"/>
    </source>
</evidence>
<dbReference type="Gene3D" id="1.10.10.2840">
    <property type="entry name" value="PucR C-terminal helix-turn-helix domain"/>
    <property type="match status" value="1"/>
</dbReference>
<feature type="domain" description="CdaR GGDEF-like" evidence="4">
    <location>
        <begin position="273"/>
        <end position="387"/>
    </location>
</feature>
<reference evidence="5 6" key="1">
    <citation type="submission" date="2024-03" db="EMBL/GenBank/DDBJ databases">
        <title>Natural products discovery in diverse microorganisms through a two-stage MS feature dereplication strategy.</title>
        <authorList>
            <person name="Zhang R."/>
        </authorList>
    </citation>
    <scope>NUCLEOTIDE SEQUENCE [LARGE SCALE GENOMIC DNA]</scope>
    <source>
        <strain evidence="5 6">18930</strain>
    </source>
</reference>
<dbReference type="Pfam" id="PF17853">
    <property type="entry name" value="GGDEF_2"/>
    <property type="match status" value="1"/>
</dbReference>
<feature type="domain" description="PucR C-terminal helix-turn-helix" evidence="3">
    <location>
        <begin position="441"/>
        <end position="499"/>
    </location>
</feature>
<dbReference type="Proteomes" id="UP001432000">
    <property type="component" value="Chromosome"/>
</dbReference>
<gene>
    <name evidence="5" type="ORF">WDS16_05200</name>
</gene>
<keyword evidence="6" id="KW-1185">Reference proteome</keyword>
<evidence type="ECO:0000259" key="2">
    <source>
        <dbReference type="Pfam" id="PF07905"/>
    </source>
</evidence>
<dbReference type="RefSeq" id="WP_338891032.1">
    <property type="nucleotide sequence ID" value="NZ_CP147846.1"/>
</dbReference>
<sequence>MRLHELLGLSDLKLHQVVAPEHFDPVIRWVVTTDMLDPSRYLTGGELVLTGLVWHTGPEDSYAFVSSVAKAGVAAVAASEGGLVPDDLVAACREHGLPLFRVPADVAFATVTEVVVRQLSTARTSDLKAVLDRHQRLVESTGPGGIGPLLDLVGTELGMECWVSTASGNVLAGPEGLSDPAFLAREFLIARRLPHYVEEYGISLLPVDSDSAARVVDWFVAVRSDWQTWHPERLALAEQLSSIVAVERARSDDRLTGSGILAQEFVRAVSEGASASDIAQQMYVIGLPVESRYIAIAAAVSEDVLRLGEVRQLVRETYASPMSAVGITDGEVIAIVPADEDLTPAIERAVGALSPGLTGTGLSIGVSSLVASRDIRSAVEEAKHARQLAARRNDDRYVVGHEELATLVLLLAGVPDDVRRMFRSRLLTPLADYDDVHKSDLIATLSAFLDTNGSWTKCADQMHLHVNSVRYRIQRIEELTGRDLSRLEDRVEFYLALRLS</sequence>
<dbReference type="PANTHER" id="PTHR33744:SF17">
    <property type="entry name" value="CONSERVED PROTEIN"/>
    <property type="match status" value="1"/>
</dbReference>
<dbReference type="InterPro" id="IPR041522">
    <property type="entry name" value="CdaR_GGDEF"/>
</dbReference>
<dbReference type="Pfam" id="PF13556">
    <property type="entry name" value="HTH_30"/>
    <property type="match status" value="1"/>
</dbReference>
<evidence type="ECO:0000313" key="6">
    <source>
        <dbReference type="Proteomes" id="UP001432000"/>
    </source>
</evidence>
<accession>A0ABZ2PL90</accession>
<feature type="domain" description="Purine catabolism PurC-like" evidence="2">
    <location>
        <begin position="5"/>
        <end position="119"/>
    </location>
</feature>
<dbReference type="InterPro" id="IPR012914">
    <property type="entry name" value="PucR_dom"/>
</dbReference>
<organism evidence="5 6">
    <name type="scientific">Rhodococcus sovatensis</name>
    <dbReference type="NCBI Taxonomy" id="1805840"/>
    <lineage>
        <taxon>Bacteria</taxon>
        <taxon>Bacillati</taxon>
        <taxon>Actinomycetota</taxon>
        <taxon>Actinomycetes</taxon>
        <taxon>Mycobacteriales</taxon>
        <taxon>Nocardiaceae</taxon>
        <taxon>Rhodococcus</taxon>
    </lineage>
</organism>
<evidence type="ECO:0000313" key="5">
    <source>
        <dbReference type="EMBL" id="WXG69945.1"/>
    </source>
</evidence>
<dbReference type="Pfam" id="PF07905">
    <property type="entry name" value="PucR"/>
    <property type="match status" value="1"/>
</dbReference>
<dbReference type="InterPro" id="IPR051448">
    <property type="entry name" value="CdaR-like_regulators"/>
</dbReference>
<dbReference type="EMBL" id="CP147846">
    <property type="protein sequence ID" value="WXG69945.1"/>
    <property type="molecule type" value="Genomic_DNA"/>
</dbReference>
<dbReference type="InterPro" id="IPR025736">
    <property type="entry name" value="PucR_C-HTH_dom"/>
</dbReference>
<dbReference type="InterPro" id="IPR042070">
    <property type="entry name" value="PucR_C-HTH_sf"/>
</dbReference>
<protein>
    <submittedName>
        <fullName evidence="5">PucR family transcriptional regulator ligand-binding domain-containing protein</fullName>
    </submittedName>
</protein>
<evidence type="ECO:0000259" key="3">
    <source>
        <dbReference type="Pfam" id="PF13556"/>
    </source>
</evidence>
<dbReference type="PANTHER" id="PTHR33744">
    <property type="entry name" value="CARBOHYDRATE DIACID REGULATOR"/>
    <property type="match status" value="1"/>
</dbReference>
<proteinExistence type="inferred from homology"/>